<name>A0A8J6YNW0_9PROT</name>
<dbReference type="EC" id="2.4.1.1" evidence="12"/>
<dbReference type="NCBIfam" id="TIGR02093">
    <property type="entry name" value="P_ylase"/>
    <property type="match status" value="1"/>
</dbReference>
<dbReference type="InterPro" id="IPR011833">
    <property type="entry name" value="Glycg_phsphrylas"/>
</dbReference>
<dbReference type="GO" id="GO:0030170">
    <property type="term" value="F:pyridoxal phosphate binding"/>
    <property type="evidence" value="ECO:0007669"/>
    <property type="project" value="InterPro"/>
</dbReference>
<comment type="caution">
    <text evidence="13">The sequence shown here is derived from an EMBL/GenBank/DDBJ whole genome shotgun (WGS) entry which is preliminary data.</text>
</comment>
<dbReference type="FunFam" id="3.40.50.2000:FF:000005">
    <property type="entry name" value="Alpha-1,4 glucan phosphorylase"/>
    <property type="match status" value="1"/>
</dbReference>
<dbReference type="InterPro" id="IPR035090">
    <property type="entry name" value="Pyridoxal_P_attach_site"/>
</dbReference>
<comment type="function">
    <text evidence="10">Phosphorylase is an important allosteric enzyme in carbohydrate metabolism. Enzymes from different sources differ in their regulatory mechanisms and in their natural substrates. However, all known phosphorylases share catalytic and structural properties.</text>
</comment>
<dbReference type="CDD" id="cd04300">
    <property type="entry name" value="GT35_Glycogen_Phosphorylase"/>
    <property type="match status" value="1"/>
</dbReference>
<evidence type="ECO:0000256" key="11">
    <source>
        <dbReference type="PIRSR" id="PIRSR000460-1"/>
    </source>
</evidence>
<evidence type="ECO:0000256" key="9">
    <source>
        <dbReference type="ARBA" id="ARBA00023277"/>
    </source>
</evidence>
<keyword evidence="14" id="KW-1185">Reference proteome</keyword>
<reference evidence="13" key="1">
    <citation type="submission" date="2020-10" db="EMBL/GenBank/DDBJ databases">
        <title>Genome sequence of the unusual species of purple photosynthetic bacteria, Phaeovibrio sulfidiphilus DSM 23193, type strain.</title>
        <authorList>
            <person name="Kyndt J.A."/>
            <person name="Meyer T.E."/>
        </authorList>
    </citation>
    <scope>NUCLEOTIDE SEQUENCE</scope>
    <source>
        <strain evidence="13">DSM 23193</strain>
    </source>
</reference>
<evidence type="ECO:0000256" key="8">
    <source>
        <dbReference type="ARBA" id="ARBA00022898"/>
    </source>
</evidence>
<evidence type="ECO:0000256" key="2">
    <source>
        <dbReference type="ARBA" id="ARBA00001933"/>
    </source>
</evidence>
<comment type="function">
    <text evidence="12">Allosteric enzyme that catalyzes the rate-limiting step in glycogen catabolism, the phosphorolytic cleavage of glycogen to produce glucose-1-phosphate, and plays a central role in maintaining cellular and organismal glucose homeostasis.</text>
</comment>
<dbReference type="FunFam" id="3.40.50.2000:FF:000153">
    <property type="entry name" value="Alpha-1,4 glucan phosphorylase"/>
    <property type="match status" value="1"/>
</dbReference>
<organism evidence="13 14">
    <name type="scientific">Phaeovibrio sulfidiphilus</name>
    <dbReference type="NCBI Taxonomy" id="1220600"/>
    <lineage>
        <taxon>Bacteria</taxon>
        <taxon>Pseudomonadati</taxon>
        <taxon>Pseudomonadota</taxon>
        <taxon>Alphaproteobacteria</taxon>
        <taxon>Rhodospirillales</taxon>
        <taxon>Rhodospirillaceae</taxon>
        <taxon>Phaeovibrio</taxon>
    </lineage>
</organism>
<dbReference type="GO" id="GO:0008184">
    <property type="term" value="F:glycogen phosphorylase activity"/>
    <property type="evidence" value="ECO:0007669"/>
    <property type="project" value="InterPro"/>
</dbReference>
<dbReference type="EMBL" id="JACZHT010000001">
    <property type="protein sequence ID" value="MBE1236427.1"/>
    <property type="molecule type" value="Genomic_DNA"/>
</dbReference>
<keyword evidence="6 12" id="KW-0328">Glycosyltransferase</keyword>
<dbReference type="SUPFAM" id="SSF53756">
    <property type="entry name" value="UDP-Glycosyltransferase/glycogen phosphorylase"/>
    <property type="match status" value="1"/>
</dbReference>
<feature type="modified residue" description="N6-(pyridoxal phosphate)lysine" evidence="11">
    <location>
        <position position="674"/>
    </location>
</feature>
<dbReference type="AlphaFoldDB" id="A0A8J6YNW0"/>
<dbReference type="InterPro" id="IPR000811">
    <property type="entry name" value="Glyco_trans_35"/>
</dbReference>
<gene>
    <name evidence="13" type="ORF">IHV25_02000</name>
</gene>
<accession>A0A8J6YNW0</accession>
<sequence length="832" mass="95376">MNHEIREELFPLSKCLDFDNVEDVKTALVNTMIRVVGVDPQIASPREWYVTLAYLMRGHLSERGMHTARDQYGKDLKRVYYLSMEYLPGRRLMKHLLDMRIEPQMRAALACFKQDLDEICEQEKDPALGNGGLGRLAACFLDSMATQGYPGYGYGIRYEFGMFSQTIENGQQVEHAENWLQEGNPWEVVRHEITYPVRFGGRVVHFNDELGTESARWIETTDVIAEAYDIMETGYGDGIAVTLRLWSARSTQDFDLRYFNEGNYIDAVKEKTVSETLSKVLYPMDTTLMGQELRLKQEYFFVSASLQDIFRRFRKTHPGSLRLLPEKIVIQLNDTHPALAIPEMMRLLLDEHKLSWDEAWCITRNTFAYTNHTLLPEALETWPISMMQALLPRHMEIIYKINHLFLQEVRRTFPGDGDKLKRMSLIDDERQRVRMANLAVVGSSRVNGVAELHSRLLRERVFPEFDVFYPNKFVNVTNGVTQRRWLLQSNPPLAELICEAIGDAWITDLNRLRDLESMAEDASFSKRFMEIKDQAKKRNAAMIAQRCGVAAIPGSLFDTHIKRIHEYKRQLLNILQVVARYNRLRANPSSDLLPRTVIFAGKSAPGYFMAKKIIRLINDVAEIVNHDPITRDSLKVAFVPNYNISTAEILIPGADLSEQISTAGTEASGTGNMKFALNGALTIGTLDGANIEIREEVGEENIFIFGLTAAEVAARKAQGYNPWDYYNADPELRQVLDMVRDGFFCCEEPDRYRPLVENLLQGGDAFMLLADFRSYMETQENVDTLYRDQKLWAKKAILNVARMGKFSSDRSIHTYAQDIWDVTQMTPPPHCK</sequence>
<evidence type="ECO:0000313" key="14">
    <source>
        <dbReference type="Proteomes" id="UP000631034"/>
    </source>
</evidence>
<comment type="catalytic activity">
    <reaction evidence="1 12">
        <text>[(1-&gt;4)-alpha-D-glucosyl](n) + phosphate = [(1-&gt;4)-alpha-D-glucosyl](n-1) + alpha-D-glucose 1-phosphate</text>
        <dbReference type="Rhea" id="RHEA:41732"/>
        <dbReference type="Rhea" id="RHEA-COMP:9584"/>
        <dbReference type="Rhea" id="RHEA-COMP:9586"/>
        <dbReference type="ChEBI" id="CHEBI:15444"/>
        <dbReference type="ChEBI" id="CHEBI:43474"/>
        <dbReference type="ChEBI" id="CHEBI:58601"/>
        <dbReference type="EC" id="2.4.1.1"/>
    </reaction>
</comment>
<evidence type="ECO:0000256" key="6">
    <source>
        <dbReference type="ARBA" id="ARBA00022676"/>
    </source>
</evidence>
<dbReference type="Proteomes" id="UP000631034">
    <property type="component" value="Unassembled WGS sequence"/>
</dbReference>
<keyword evidence="5" id="KW-0321">Glycogen metabolism</keyword>
<dbReference type="Gene3D" id="3.40.50.2000">
    <property type="entry name" value="Glycogen Phosphorylase B"/>
    <property type="match status" value="2"/>
</dbReference>
<comment type="cofactor">
    <cofactor evidence="2 12">
        <name>pyridoxal 5'-phosphate</name>
        <dbReference type="ChEBI" id="CHEBI:597326"/>
    </cofactor>
</comment>
<evidence type="ECO:0000256" key="4">
    <source>
        <dbReference type="ARBA" id="ARBA00022553"/>
    </source>
</evidence>
<comment type="similarity">
    <text evidence="3 12">Belongs to the glycogen phosphorylase family.</text>
</comment>
<evidence type="ECO:0000256" key="10">
    <source>
        <dbReference type="ARBA" id="ARBA00025174"/>
    </source>
</evidence>
<evidence type="ECO:0000256" key="5">
    <source>
        <dbReference type="ARBA" id="ARBA00022600"/>
    </source>
</evidence>
<keyword evidence="4" id="KW-0597">Phosphoprotein</keyword>
<dbReference type="Pfam" id="PF00343">
    <property type="entry name" value="Phosphorylase"/>
    <property type="match status" value="1"/>
</dbReference>
<dbReference type="PIRSF" id="PIRSF000460">
    <property type="entry name" value="Pprylas_GlgP"/>
    <property type="match status" value="1"/>
</dbReference>
<dbReference type="PANTHER" id="PTHR11468">
    <property type="entry name" value="GLYCOGEN PHOSPHORYLASE"/>
    <property type="match status" value="1"/>
</dbReference>
<dbReference type="GO" id="GO:0005980">
    <property type="term" value="P:glycogen catabolic process"/>
    <property type="evidence" value="ECO:0007669"/>
    <property type="project" value="TreeGrafter"/>
</dbReference>
<evidence type="ECO:0000313" key="13">
    <source>
        <dbReference type="EMBL" id="MBE1236427.1"/>
    </source>
</evidence>
<keyword evidence="9 12" id="KW-0119">Carbohydrate metabolism</keyword>
<dbReference type="GO" id="GO:0005737">
    <property type="term" value="C:cytoplasm"/>
    <property type="evidence" value="ECO:0007669"/>
    <property type="project" value="TreeGrafter"/>
</dbReference>
<keyword evidence="7 12" id="KW-0808">Transferase</keyword>
<dbReference type="PANTHER" id="PTHR11468:SF3">
    <property type="entry name" value="GLYCOGEN PHOSPHORYLASE, LIVER FORM"/>
    <property type="match status" value="1"/>
</dbReference>
<protein>
    <recommendedName>
        <fullName evidence="12">Alpha-1,4 glucan phosphorylase</fullName>
        <ecNumber evidence="12">2.4.1.1</ecNumber>
    </recommendedName>
</protein>
<dbReference type="PROSITE" id="PS00102">
    <property type="entry name" value="PHOSPHORYLASE"/>
    <property type="match status" value="1"/>
</dbReference>
<evidence type="ECO:0000256" key="1">
    <source>
        <dbReference type="ARBA" id="ARBA00001275"/>
    </source>
</evidence>
<dbReference type="RefSeq" id="WP_192533288.1">
    <property type="nucleotide sequence ID" value="NZ_JACZHT010000001.1"/>
</dbReference>
<evidence type="ECO:0000256" key="3">
    <source>
        <dbReference type="ARBA" id="ARBA00006047"/>
    </source>
</evidence>
<proteinExistence type="inferred from homology"/>
<keyword evidence="8 11" id="KW-0663">Pyridoxal phosphate</keyword>
<evidence type="ECO:0000256" key="12">
    <source>
        <dbReference type="RuleBase" id="RU000587"/>
    </source>
</evidence>
<evidence type="ECO:0000256" key="7">
    <source>
        <dbReference type="ARBA" id="ARBA00022679"/>
    </source>
</evidence>